<dbReference type="Pfam" id="PF04632">
    <property type="entry name" value="FUSC"/>
    <property type="match status" value="1"/>
</dbReference>
<feature type="transmembrane region" description="Helical" evidence="7">
    <location>
        <begin position="246"/>
        <end position="263"/>
    </location>
</feature>
<evidence type="ECO:0000256" key="1">
    <source>
        <dbReference type="ARBA" id="ARBA00004651"/>
    </source>
</evidence>
<keyword evidence="3" id="KW-1003">Cell membrane</keyword>
<evidence type="ECO:0000313" key="9">
    <source>
        <dbReference type="Proteomes" id="UP001156882"/>
    </source>
</evidence>
<evidence type="ECO:0000256" key="7">
    <source>
        <dbReference type="SAM" id="Phobius"/>
    </source>
</evidence>
<proteinExistence type="predicted"/>
<evidence type="ECO:0008006" key="10">
    <source>
        <dbReference type="Google" id="ProtNLM"/>
    </source>
</evidence>
<keyword evidence="5 7" id="KW-1133">Transmembrane helix</keyword>
<dbReference type="EMBL" id="BSPC01000023">
    <property type="protein sequence ID" value="GLS19460.1"/>
    <property type="molecule type" value="Genomic_DNA"/>
</dbReference>
<keyword evidence="2" id="KW-0813">Transport</keyword>
<reference evidence="9" key="1">
    <citation type="journal article" date="2019" name="Int. J. Syst. Evol. Microbiol.">
        <title>The Global Catalogue of Microorganisms (GCM) 10K type strain sequencing project: providing services to taxonomists for standard genome sequencing and annotation.</title>
        <authorList>
            <consortium name="The Broad Institute Genomics Platform"/>
            <consortium name="The Broad Institute Genome Sequencing Center for Infectious Disease"/>
            <person name="Wu L."/>
            <person name="Ma J."/>
        </authorList>
    </citation>
    <scope>NUCLEOTIDE SEQUENCE [LARGE SCALE GENOMIC DNA]</scope>
    <source>
        <strain evidence="9">NBRC 101365</strain>
    </source>
</reference>
<feature type="transmembrane region" description="Helical" evidence="7">
    <location>
        <begin position="121"/>
        <end position="140"/>
    </location>
</feature>
<dbReference type="RefSeq" id="WP_284312399.1">
    <property type="nucleotide sequence ID" value="NZ_BSPC01000023.1"/>
</dbReference>
<feature type="transmembrane region" description="Helical" evidence="7">
    <location>
        <begin position="84"/>
        <end position="109"/>
    </location>
</feature>
<gene>
    <name evidence="8" type="ORF">GCM10007874_24770</name>
</gene>
<dbReference type="PANTHER" id="PTHR30509">
    <property type="entry name" value="P-HYDROXYBENZOIC ACID EFFLUX PUMP SUBUNIT-RELATED"/>
    <property type="match status" value="1"/>
</dbReference>
<feature type="transmembrane region" description="Helical" evidence="7">
    <location>
        <begin position="152"/>
        <end position="171"/>
    </location>
</feature>
<feature type="transmembrane region" description="Helical" evidence="7">
    <location>
        <begin position="20"/>
        <end position="45"/>
    </location>
</feature>
<dbReference type="PANTHER" id="PTHR30509:SF9">
    <property type="entry name" value="MULTIDRUG RESISTANCE PROTEIN MDTO"/>
    <property type="match status" value="1"/>
</dbReference>
<evidence type="ECO:0000256" key="2">
    <source>
        <dbReference type="ARBA" id="ARBA00022448"/>
    </source>
</evidence>
<sequence length="356" mass="36735">MSTFERLGREIRTEIGAISLSGATAGLAFRAALAGVLAVVVALAAHLDNPYWAGITAFGLLQQDVAATLSRALDRVLGSIAGAVLGYVAAATVAHHAVFTGLCAVIVSFTLYGQARMDHSYAVLLVGVTALLVMFGSLSTPDAALDLAVYRGLEIIVGVAVASFVDIMLAPQRGDAAKGAPKPGIFSRPVDVDQLVIAISAGLAIASVPSVWTSLELPGLGQTPITAFVIMIAMRRDPQWTAATRAIGCLAGGAYGLLCLGLVGDSLFLWLGLLFLGLYLSGHVLHRQGDASYAGQQAGVAAIIAMVAGEAPSADILPAIDRLVGIFGGIVLVSLFQILLSPAVRWCVLRIVQPKA</sequence>
<evidence type="ECO:0000313" key="8">
    <source>
        <dbReference type="EMBL" id="GLS19460.1"/>
    </source>
</evidence>
<keyword evidence="4 7" id="KW-0812">Transmembrane</keyword>
<protein>
    <recommendedName>
        <fullName evidence="10">FUSC family protein</fullName>
    </recommendedName>
</protein>
<accession>A0ABQ6CH33</accession>
<dbReference type="Proteomes" id="UP001156882">
    <property type="component" value="Unassembled WGS sequence"/>
</dbReference>
<keyword evidence="9" id="KW-1185">Reference proteome</keyword>
<dbReference type="InterPro" id="IPR006726">
    <property type="entry name" value="PHBA_efflux_AaeB/fusaric-R"/>
</dbReference>
<feature type="transmembrane region" description="Helical" evidence="7">
    <location>
        <begin position="326"/>
        <end position="348"/>
    </location>
</feature>
<name>A0ABQ6CH33_9HYPH</name>
<organism evidence="8 9">
    <name type="scientific">Labrys miyagiensis</name>
    <dbReference type="NCBI Taxonomy" id="346912"/>
    <lineage>
        <taxon>Bacteria</taxon>
        <taxon>Pseudomonadati</taxon>
        <taxon>Pseudomonadota</taxon>
        <taxon>Alphaproteobacteria</taxon>
        <taxon>Hyphomicrobiales</taxon>
        <taxon>Xanthobacteraceae</taxon>
        <taxon>Labrys</taxon>
    </lineage>
</organism>
<evidence type="ECO:0000256" key="5">
    <source>
        <dbReference type="ARBA" id="ARBA00022989"/>
    </source>
</evidence>
<keyword evidence="6 7" id="KW-0472">Membrane</keyword>
<comment type="subcellular location">
    <subcellularLocation>
        <location evidence="1">Cell membrane</location>
        <topology evidence="1">Multi-pass membrane protein</topology>
    </subcellularLocation>
</comment>
<evidence type="ECO:0000256" key="6">
    <source>
        <dbReference type="ARBA" id="ARBA00023136"/>
    </source>
</evidence>
<evidence type="ECO:0000256" key="3">
    <source>
        <dbReference type="ARBA" id="ARBA00022475"/>
    </source>
</evidence>
<feature type="transmembrane region" description="Helical" evidence="7">
    <location>
        <begin position="269"/>
        <end position="286"/>
    </location>
</feature>
<evidence type="ECO:0000256" key="4">
    <source>
        <dbReference type="ARBA" id="ARBA00022692"/>
    </source>
</evidence>
<feature type="transmembrane region" description="Helical" evidence="7">
    <location>
        <begin position="298"/>
        <end position="320"/>
    </location>
</feature>
<comment type="caution">
    <text evidence="8">The sequence shown here is derived from an EMBL/GenBank/DDBJ whole genome shotgun (WGS) entry which is preliminary data.</text>
</comment>